<protein>
    <submittedName>
        <fullName evidence="1">Uncharacterized protein</fullName>
    </submittedName>
</protein>
<dbReference type="RefSeq" id="WP_146486226.1">
    <property type="nucleotide sequence ID" value="NZ_VIGX01000002.1"/>
</dbReference>
<dbReference type="Proteomes" id="UP000319375">
    <property type="component" value="Unassembled WGS sequence"/>
</dbReference>
<dbReference type="AlphaFoldDB" id="A0A5C5S4P7"/>
<gene>
    <name evidence="1" type="ORF">FK530_06730</name>
</gene>
<keyword evidence="2" id="KW-1185">Reference proteome</keyword>
<evidence type="ECO:0000313" key="2">
    <source>
        <dbReference type="Proteomes" id="UP000319375"/>
    </source>
</evidence>
<dbReference type="OrthoDB" id="9887582at2"/>
<organism evidence="1 2">
    <name type="scientific">Tsukamurella conjunctivitidis</name>
    <dbReference type="NCBI Taxonomy" id="2592068"/>
    <lineage>
        <taxon>Bacteria</taxon>
        <taxon>Bacillati</taxon>
        <taxon>Actinomycetota</taxon>
        <taxon>Actinomycetes</taxon>
        <taxon>Mycobacteriales</taxon>
        <taxon>Tsukamurellaceae</taxon>
        <taxon>Tsukamurella</taxon>
    </lineage>
</organism>
<evidence type="ECO:0000313" key="1">
    <source>
        <dbReference type="EMBL" id="TWS30199.1"/>
    </source>
</evidence>
<reference evidence="1 2" key="1">
    <citation type="submission" date="2019-06" db="EMBL/GenBank/DDBJ databases">
        <title>Tsukamurella conjunctivitidis sp. nov., Tsukamurella assacharolytica sp. nov. and Tsukamurella sputae sp. nov. isolated from patients with conjunctivitis, bacteraemia (lymphoma) and respiratory infection (sputum) in Hong Kong.</title>
        <authorList>
            <person name="Teng J.L.L."/>
            <person name="Lee H.H."/>
            <person name="Fong J.Y.H."/>
            <person name="Fok K.M.N."/>
            <person name="Lau S.K.P."/>
            <person name="Woo P.C.Y."/>
        </authorList>
    </citation>
    <scope>NUCLEOTIDE SEQUENCE [LARGE SCALE GENOMIC DNA]</scope>
    <source>
        <strain evidence="1 2">HKU72</strain>
    </source>
</reference>
<name>A0A5C5S4P7_9ACTN</name>
<sequence length="127" mass="13025">MPATDAVNKQVCDYKASLGNVVKVHEQDRDTVHAASGAGAAAPIATTPASAATTWAASAMGSGADAGYAVAVGSKCGYSLPPNKTARSYSVWNGSTYLWAANLDSSLTSNAEAVPIDVTPRTRHKEQ</sequence>
<dbReference type="EMBL" id="VIGX01000002">
    <property type="protein sequence ID" value="TWS30199.1"/>
    <property type="molecule type" value="Genomic_DNA"/>
</dbReference>
<proteinExistence type="predicted"/>
<comment type="caution">
    <text evidence="1">The sequence shown here is derived from an EMBL/GenBank/DDBJ whole genome shotgun (WGS) entry which is preliminary data.</text>
</comment>
<accession>A0A5C5S4P7</accession>